<evidence type="ECO:0000313" key="3">
    <source>
        <dbReference type="EnsemblFungi" id="PTTG_08228-t43_1-p1"/>
    </source>
</evidence>
<dbReference type="VEuPathDB" id="FungiDB:PTTG_08228"/>
<dbReference type="EMBL" id="ADAS02000082">
    <property type="protein sequence ID" value="OAV91317.1"/>
    <property type="molecule type" value="Genomic_DNA"/>
</dbReference>
<feature type="region of interest" description="Disordered" evidence="1">
    <location>
        <begin position="290"/>
        <end position="309"/>
    </location>
</feature>
<dbReference type="EnsemblFungi" id="PTTG_08228-t43_1">
    <property type="protein sequence ID" value="PTTG_08228-t43_1-p1"/>
    <property type="gene ID" value="PTTG_08228"/>
</dbReference>
<accession>A0A180GF21</accession>
<sequence>MTDFCQSFCDPCISLHNMYVPLVVGASPACSQTQTTMEPIERVQGYRETVERIESTRAILSLVDAFEGMAAKHSFEPERLAPATKDPSLTLEQMGAKVEALEQLQSSLLPCIRDQLAALVGSLDLIDPKKTDTPRTEPTRELLSGLDKTLESTVAAVVCLTLHSPLPDEKHDHGLERLKVFRCAHLREKIQLVVSAIICERLFRDDIPSFIRWCAMANILDEYHPISTEGSDLRKGIQITMAYPPRILDQTIAWCRKSDWALVHEAWLKAAESTDEVLETFVHIVHPMIQSPSQADDPPPSADDGQRDPSRRLIAEPVKSAIPLTKLARILLKKTSAELAKKRLSSASGATVELTSETMARLYEAPQAVFRLQHLASLLSVLDRPAGAVEHRANIRMALQTVPEAMAAALAALDACLLPLLGPTAQRSSDTYPSSFLPLFKQSWETASDHSGSLILSFEAAQLAIQ</sequence>
<dbReference type="PANTHER" id="PTHR33069:SF3">
    <property type="entry name" value="DYNEIN HEAVY CHAIN TAIL DOMAIN-CONTAINING PROTEIN"/>
    <property type="match status" value="1"/>
</dbReference>
<reference evidence="3" key="4">
    <citation type="submission" date="2025-05" db="UniProtKB">
        <authorList>
            <consortium name="EnsemblFungi"/>
        </authorList>
    </citation>
    <scope>IDENTIFICATION</scope>
    <source>
        <strain evidence="3">isolate 1-1 / race 1 (BBBD)</strain>
    </source>
</reference>
<evidence type="ECO:0000313" key="2">
    <source>
        <dbReference type="EMBL" id="OAV91317.1"/>
    </source>
</evidence>
<evidence type="ECO:0000256" key="1">
    <source>
        <dbReference type="SAM" id="MobiDB-lite"/>
    </source>
</evidence>
<name>A0A180GF21_PUCT1</name>
<dbReference type="Proteomes" id="UP000005240">
    <property type="component" value="Unassembled WGS sequence"/>
</dbReference>
<reference evidence="2" key="1">
    <citation type="submission" date="2009-11" db="EMBL/GenBank/DDBJ databases">
        <authorList>
            <consortium name="The Broad Institute Genome Sequencing Platform"/>
            <person name="Ward D."/>
            <person name="Feldgarden M."/>
            <person name="Earl A."/>
            <person name="Young S.K."/>
            <person name="Zeng Q."/>
            <person name="Koehrsen M."/>
            <person name="Alvarado L."/>
            <person name="Berlin A."/>
            <person name="Bochicchio J."/>
            <person name="Borenstein D."/>
            <person name="Chapman S.B."/>
            <person name="Chen Z."/>
            <person name="Engels R."/>
            <person name="Freedman E."/>
            <person name="Gellesch M."/>
            <person name="Goldberg J."/>
            <person name="Griggs A."/>
            <person name="Gujja S."/>
            <person name="Heilman E."/>
            <person name="Heiman D."/>
            <person name="Hepburn T."/>
            <person name="Howarth C."/>
            <person name="Jen D."/>
            <person name="Larson L."/>
            <person name="Lewis B."/>
            <person name="Mehta T."/>
            <person name="Park D."/>
            <person name="Pearson M."/>
            <person name="Roberts A."/>
            <person name="Saif S."/>
            <person name="Shea T."/>
            <person name="Shenoy N."/>
            <person name="Sisk P."/>
            <person name="Stolte C."/>
            <person name="Sykes S."/>
            <person name="Thomson T."/>
            <person name="Walk T."/>
            <person name="White J."/>
            <person name="Yandava C."/>
            <person name="Izard J."/>
            <person name="Baranova O.V."/>
            <person name="Blanton J.M."/>
            <person name="Tanner A.C."/>
            <person name="Dewhirst F.E."/>
            <person name="Haas B."/>
            <person name="Nusbaum C."/>
            <person name="Birren B."/>
        </authorList>
    </citation>
    <scope>NUCLEOTIDE SEQUENCE [LARGE SCALE GENOMIC DNA]</scope>
    <source>
        <strain evidence="2">1-1 BBBD Race 1</strain>
    </source>
</reference>
<evidence type="ECO:0000313" key="4">
    <source>
        <dbReference type="Proteomes" id="UP000005240"/>
    </source>
</evidence>
<dbReference type="AlphaFoldDB" id="A0A180GF21"/>
<organism evidence="2">
    <name type="scientific">Puccinia triticina (isolate 1-1 / race 1 (BBBD))</name>
    <name type="common">Brown leaf rust fungus</name>
    <dbReference type="NCBI Taxonomy" id="630390"/>
    <lineage>
        <taxon>Eukaryota</taxon>
        <taxon>Fungi</taxon>
        <taxon>Dikarya</taxon>
        <taxon>Basidiomycota</taxon>
        <taxon>Pucciniomycotina</taxon>
        <taxon>Pucciniomycetes</taxon>
        <taxon>Pucciniales</taxon>
        <taxon>Pucciniaceae</taxon>
        <taxon>Puccinia</taxon>
    </lineage>
</organism>
<dbReference type="OrthoDB" id="10623025at2759"/>
<dbReference type="PANTHER" id="PTHR33069">
    <property type="entry name" value="CHROMOSOME 7, WHOLE GENOME SHOTGUN SEQUENCE-RELATED"/>
    <property type="match status" value="1"/>
</dbReference>
<keyword evidence="4" id="KW-1185">Reference proteome</keyword>
<reference evidence="3 4" key="3">
    <citation type="journal article" date="2017" name="G3 (Bethesda)">
        <title>Comparative analysis highlights variable genome content of wheat rusts and divergence of the mating loci.</title>
        <authorList>
            <person name="Cuomo C.A."/>
            <person name="Bakkeren G."/>
            <person name="Khalil H.B."/>
            <person name="Panwar V."/>
            <person name="Joly D."/>
            <person name="Linning R."/>
            <person name="Sakthikumar S."/>
            <person name="Song X."/>
            <person name="Adiconis X."/>
            <person name="Fan L."/>
            <person name="Goldberg J.M."/>
            <person name="Levin J.Z."/>
            <person name="Young S."/>
            <person name="Zeng Q."/>
            <person name="Anikster Y."/>
            <person name="Bruce M."/>
            <person name="Wang M."/>
            <person name="Yin C."/>
            <person name="McCallum B."/>
            <person name="Szabo L.J."/>
            <person name="Hulbert S."/>
            <person name="Chen X."/>
            <person name="Fellers J.P."/>
        </authorList>
    </citation>
    <scope>NUCLEOTIDE SEQUENCE</scope>
    <source>
        <strain evidence="3">isolate 1-1 / race 1 (BBBD)</strain>
        <strain evidence="4">Isolate 1-1 / race 1 (BBBD)</strain>
    </source>
</reference>
<protein>
    <submittedName>
        <fullName evidence="2 3">Uncharacterized protein</fullName>
    </submittedName>
</protein>
<proteinExistence type="predicted"/>
<reference evidence="2" key="2">
    <citation type="submission" date="2016-05" db="EMBL/GenBank/DDBJ databases">
        <title>Comparative analysis highlights variable genome content of wheat rusts and divergence of the mating loci.</title>
        <authorList>
            <person name="Cuomo C.A."/>
            <person name="Bakkeren G."/>
            <person name="Szabo L."/>
            <person name="Khalil H."/>
            <person name="Joly D."/>
            <person name="Goldberg J."/>
            <person name="Young S."/>
            <person name="Zeng Q."/>
            <person name="Fellers J."/>
        </authorList>
    </citation>
    <scope>NUCLEOTIDE SEQUENCE [LARGE SCALE GENOMIC DNA]</scope>
    <source>
        <strain evidence="2">1-1 BBBD Race 1</strain>
    </source>
</reference>
<gene>
    <name evidence="2" type="ORF">PTTG_08228</name>
</gene>